<dbReference type="EMBL" id="BAABHJ010000040">
    <property type="protein sequence ID" value="GAA4617671.1"/>
    <property type="molecule type" value="Genomic_DNA"/>
</dbReference>
<evidence type="ECO:0008006" key="4">
    <source>
        <dbReference type="Google" id="ProtNLM"/>
    </source>
</evidence>
<keyword evidence="1" id="KW-0812">Transmembrane</keyword>
<keyword evidence="1" id="KW-1133">Transmembrane helix</keyword>
<protein>
    <recommendedName>
        <fullName evidence="4">PH domain-containing protein</fullName>
    </recommendedName>
</protein>
<reference evidence="3" key="1">
    <citation type="journal article" date="2019" name="Int. J. Syst. Evol. Microbiol.">
        <title>The Global Catalogue of Microorganisms (GCM) 10K type strain sequencing project: providing services to taxonomists for standard genome sequencing and annotation.</title>
        <authorList>
            <consortium name="The Broad Institute Genomics Platform"/>
            <consortium name="The Broad Institute Genome Sequencing Center for Infectious Disease"/>
            <person name="Wu L."/>
            <person name="Ma J."/>
        </authorList>
    </citation>
    <scope>NUCLEOTIDE SEQUENCE [LARGE SCALE GENOMIC DNA]</scope>
    <source>
        <strain evidence="3">JCM 17938</strain>
    </source>
</reference>
<evidence type="ECO:0000313" key="3">
    <source>
        <dbReference type="Proteomes" id="UP001500212"/>
    </source>
</evidence>
<sequence>MGVAARTLAALVMLVGILLEIGFVAALVEERELGFVGALLVLPCFVVWLWCAFLRPSIGLTSTELVLRNKYRTERVELRTIQAVVPSSGGLVIVVDGRPACTGWAVQKSNLALWLNREGRADRIAEQIRQAALAGGAPVAPAPE</sequence>
<accession>A0ABP8TVS2</accession>
<proteinExistence type="predicted"/>
<evidence type="ECO:0000256" key="1">
    <source>
        <dbReference type="SAM" id="Phobius"/>
    </source>
</evidence>
<organism evidence="2 3">
    <name type="scientific">Actinoallomurus liliacearum</name>
    <dbReference type="NCBI Taxonomy" id="1080073"/>
    <lineage>
        <taxon>Bacteria</taxon>
        <taxon>Bacillati</taxon>
        <taxon>Actinomycetota</taxon>
        <taxon>Actinomycetes</taxon>
        <taxon>Streptosporangiales</taxon>
        <taxon>Thermomonosporaceae</taxon>
        <taxon>Actinoallomurus</taxon>
    </lineage>
</organism>
<keyword evidence="1" id="KW-0472">Membrane</keyword>
<dbReference type="Proteomes" id="UP001500212">
    <property type="component" value="Unassembled WGS sequence"/>
</dbReference>
<evidence type="ECO:0000313" key="2">
    <source>
        <dbReference type="EMBL" id="GAA4617671.1"/>
    </source>
</evidence>
<feature type="transmembrane region" description="Helical" evidence="1">
    <location>
        <begin position="34"/>
        <end position="54"/>
    </location>
</feature>
<keyword evidence="3" id="KW-1185">Reference proteome</keyword>
<feature type="transmembrane region" description="Helical" evidence="1">
    <location>
        <begin position="7"/>
        <end position="28"/>
    </location>
</feature>
<comment type="caution">
    <text evidence="2">The sequence shown here is derived from an EMBL/GenBank/DDBJ whole genome shotgun (WGS) entry which is preliminary data.</text>
</comment>
<gene>
    <name evidence="2" type="ORF">GCM10023195_79000</name>
</gene>
<name>A0ABP8TVS2_9ACTN</name>